<keyword evidence="6 11" id="KW-0720">Serine protease</keyword>
<evidence type="ECO:0000259" key="13">
    <source>
        <dbReference type="PROSITE" id="PS01180"/>
    </source>
</evidence>
<dbReference type="FunFam" id="2.40.10.10:FF:000120">
    <property type="entry name" value="Putative serine protease"/>
    <property type="match status" value="1"/>
</dbReference>
<dbReference type="PROSITE" id="PS00135">
    <property type="entry name" value="TRYPSIN_SER"/>
    <property type="match status" value="1"/>
</dbReference>
<organism evidence="15">
    <name type="scientific">Ectomocoris sp</name>
    <dbReference type="NCBI Taxonomy" id="3104572"/>
    <lineage>
        <taxon>Eukaryota</taxon>
        <taxon>Metazoa</taxon>
        <taxon>Ecdysozoa</taxon>
        <taxon>Arthropoda</taxon>
        <taxon>Hexapoda</taxon>
        <taxon>Insecta</taxon>
        <taxon>Pterygota</taxon>
        <taxon>Neoptera</taxon>
        <taxon>Paraneoptera</taxon>
        <taxon>Hemiptera</taxon>
        <taxon>Heteroptera</taxon>
        <taxon>Panheteroptera</taxon>
        <taxon>Cimicomorpha</taxon>
        <taxon>Reduviidae</taxon>
        <taxon>Peiratinae</taxon>
        <taxon>Ectomocoris</taxon>
    </lineage>
</organism>
<dbReference type="EMBL" id="PP510819">
    <property type="protein sequence ID" value="WXH71744.1"/>
    <property type="molecule type" value="mRNA"/>
</dbReference>
<keyword evidence="5" id="KW-0353">Hemolymph clotting</keyword>
<accession>A0AB38ZE91</accession>
<dbReference type="SUPFAM" id="SSF50494">
    <property type="entry name" value="Trypsin-like serine proteases"/>
    <property type="match status" value="1"/>
</dbReference>
<evidence type="ECO:0000256" key="8">
    <source>
        <dbReference type="ARBA" id="ARBA00052079"/>
    </source>
</evidence>
<dbReference type="EC" id="3.4.21.84" evidence="9"/>
<name>A0AB38ZE91_9HEMI</name>
<evidence type="ECO:0000256" key="5">
    <source>
        <dbReference type="ARBA" id="ARBA00022820"/>
    </source>
</evidence>
<reference evidence="15" key="1">
    <citation type="submission" date="2024-03" db="EMBL/GenBank/DDBJ databases">
        <authorList>
            <person name="Jin J.A."/>
            <person name="King G.A."/>
            <person name="Walker A."/>
        </authorList>
    </citation>
    <scope>NUCLEOTIDE SEQUENCE</scope>
</reference>
<dbReference type="InterPro" id="IPR033116">
    <property type="entry name" value="TRYPSIN_SER"/>
</dbReference>
<evidence type="ECO:0000256" key="3">
    <source>
        <dbReference type="ARBA" id="ARBA00022729"/>
    </source>
</evidence>
<dbReference type="PANTHER" id="PTHR24252">
    <property type="entry name" value="ACROSIN-RELATED"/>
    <property type="match status" value="1"/>
</dbReference>
<dbReference type="InterPro" id="IPR009003">
    <property type="entry name" value="Peptidase_S1_PA"/>
</dbReference>
<dbReference type="Gene3D" id="2.40.10.10">
    <property type="entry name" value="Trypsin-like serine proteases"/>
    <property type="match status" value="1"/>
</dbReference>
<evidence type="ECO:0000256" key="4">
    <source>
        <dbReference type="ARBA" id="ARBA00022801"/>
    </source>
</evidence>
<sequence>MKLLLILLFAGTALAGDSPIKTSSDLILRKGDTVPIKSPLYPDVPPPGTRVIWYLTGDPDTNLLLTCDDLRISPSPDCDKGYLSVYDGAREEKYCGSENGLTIKSVEYQMKIIFDVNWSSGVANCQIKCVDKKEGTKIPHGQNEDGVILVTPEGVASDAVYEPFISTHTNKIWRFETNPGGRIGLHCTQFVLSDDCERSKLILTDGTNKEEICVLHYRFNKTTITNKLTVQLITTNWYGGAIDCLVQAISGDHPLEYRNIMSVEVDSSEYGRQSGLKRTNCNCGWSNKSPGRVVNGQEVSLGQYPWIVSLNFNGGHMCGGSIITEYHVLTAAHCVHDRRAENLRVFVGTVNNTNADRGQIIQVKKIVLHNYIRQMFHQDDIAVLILEEGIKFNNHIGPVCLPTKRIPLNNKMITVMGWGALGNEGGWINPQQLMRAHMRVVEHTTCSYLWYRKFDTEQPDRICTWASNRDSCYGDSGGPLVWLDPETNRYTQIGLVSFGRGCNTDYPKVNSNVAHYYNWIQQVISSTKPEMKTCSKID</sequence>
<evidence type="ECO:0000256" key="7">
    <source>
        <dbReference type="ARBA" id="ARBA00023157"/>
    </source>
</evidence>
<dbReference type="PROSITE" id="PS01180">
    <property type="entry name" value="CUB"/>
    <property type="match status" value="1"/>
</dbReference>
<dbReference type="AlphaFoldDB" id="A0AB38ZE91"/>
<dbReference type="InterPro" id="IPR035914">
    <property type="entry name" value="Sperma_CUB_dom_sf"/>
</dbReference>
<dbReference type="GO" id="GO:0004252">
    <property type="term" value="F:serine-type endopeptidase activity"/>
    <property type="evidence" value="ECO:0007669"/>
    <property type="project" value="InterPro"/>
</dbReference>
<keyword evidence="4 11" id="KW-0378">Hydrolase</keyword>
<dbReference type="PANTHER" id="PTHR24252:SF7">
    <property type="entry name" value="HYALIN"/>
    <property type="match status" value="1"/>
</dbReference>
<evidence type="ECO:0000259" key="14">
    <source>
        <dbReference type="PROSITE" id="PS50240"/>
    </source>
</evidence>
<dbReference type="Pfam" id="PF00089">
    <property type="entry name" value="Trypsin"/>
    <property type="match status" value="1"/>
</dbReference>
<dbReference type="InterPro" id="IPR043504">
    <property type="entry name" value="Peptidase_S1_PA_chymotrypsin"/>
</dbReference>
<feature type="disulfide bond" evidence="10">
    <location>
        <begin position="78"/>
        <end position="95"/>
    </location>
</feature>
<evidence type="ECO:0000256" key="11">
    <source>
        <dbReference type="RuleBase" id="RU363034"/>
    </source>
</evidence>
<dbReference type="InterPro" id="IPR000859">
    <property type="entry name" value="CUB_dom"/>
</dbReference>
<comment type="catalytic activity">
    <reaction evidence="8">
        <text>Selective cleavage of 103-Arg-|-Ser-104 and 124-Ile-|-Ile-125 bonds in Limulus clotting factor B to form activated factor B. Cleavage of -Pro-Arg-|-Xaa- bonds in synthetic substrates.</text>
        <dbReference type="EC" id="3.4.21.84"/>
    </reaction>
</comment>
<evidence type="ECO:0000256" key="9">
    <source>
        <dbReference type="ARBA" id="ARBA00066707"/>
    </source>
</evidence>
<dbReference type="PROSITE" id="PS50240">
    <property type="entry name" value="TRYPSIN_DOM"/>
    <property type="match status" value="1"/>
</dbReference>
<keyword evidence="1" id="KW-0768">Sushi</keyword>
<dbReference type="SUPFAM" id="SSF49854">
    <property type="entry name" value="Spermadhesin, CUB domain"/>
    <property type="match status" value="1"/>
</dbReference>
<dbReference type="GO" id="GO:0042381">
    <property type="term" value="P:hemolymph coagulation"/>
    <property type="evidence" value="ECO:0007669"/>
    <property type="project" value="UniProtKB-KW"/>
</dbReference>
<feature type="domain" description="Peptidase S1" evidence="14">
    <location>
        <begin position="293"/>
        <end position="525"/>
    </location>
</feature>
<keyword evidence="3 12" id="KW-0732">Signal</keyword>
<feature type="domain" description="CUB" evidence="13">
    <location>
        <begin position="23"/>
        <end position="114"/>
    </location>
</feature>
<dbReference type="GO" id="GO:0006508">
    <property type="term" value="P:proteolysis"/>
    <property type="evidence" value="ECO:0007669"/>
    <property type="project" value="UniProtKB-KW"/>
</dbReference>
<dbReference type="SMART" id="SM00020">
    <property type="entry name" value="Tryp_SPc"/>
    <property type="match status" value="1"/>
</dbReference>
<dbReference type="InterPro" id="IPR001314">
    <property type="entry name" value="Peptidase_S1A"/>
</dbReference>
<evidence type="ECO:0000256" key="2">
    <source>
        <dbReference type="ARBA" id="ARBA00022670"/>
    </source>
</evidence>
<protein>
    <recommendedName>
        <fullName evidence="9">limulus clotting factor C</fullName>
        <ecNumber evidence="9">3.4.21.84</ecNumber>
    </recommendedName>
</protein>
<dbReference type="PRINTS" id="PR00722">
    <property type="entry name" value="CHYMOTRYPSIN"/>
</dbReference>
<comment type="caution">
    <text evidence="10">Lacks conserved residue(s) required for the propagation of feature annotation.</text>
</comment>
<dbReference type="InterPro" id="IPR018114">
    <property type="entry name" value="TRYPSIN_HIS"/>
</dbReference>
<evidence type="ECO:0000313" key="15">
    <source>
        <dbReference type="EMBL" id="WXH71744.1"/>
    </source>
</evidence>
<dbReference type="Gene3D" id="2.60.120.290">
    <property type="entry name" value="Spermadhesin, CUB domain"/>
    <property type="match status" value="1"/>
</dbReference>
<evidence type="ECO:0000256" key="10">
    <source>
        <dbReference type="PROSITE-ProRule" id="PRU00059"/>
    </source>
</evidence>
<dbReference type="InterPro" id="IPR001254">
    <property type="entry name" value="Trypsin_dom"/>
</dbReference>
<dbReference type="PROSITE" id="PS00134">
    <property type="entry name" value="TRYPSIN_HIS"/>
    <property type="match status" value="1"/>
</dbReference>
<dbReference type="CDD" id="cd00041">
    <property type="entry name" value="CUB"/>
    <property type="match status" value="1"/>
</dbReference>
<evidence type="ECO:0000256" key="6">
    <source>
        <dbReference type="ARBA" id="ARBA00022825"/>
    </source>
</evidence>
<proteinExistence type="evidence at transcript level"/>
<dbReference type="Pfam" id="PF00431">
    <property type="entry name" value="CUB"/>
    <property type="match status" value="1"/>
</dbReference>
<keyword evidence="7 10" id="KW-1015">Disulfide bond</keyword>
<feature type="signal peptide" evidence="12">
    <location>
        <begin position="1"/>
        <end position="15"/>
    </location>
</feature>
<evidence type="ECO:0000256" key="12">
    <source>
        <dbReference type="SAM" id="SignalP"/>
    </source>
</evidence>
<keyword evidence="2 11" id="KW-0645">Protease</keyword>
<dbReference type="CDD" id="cd00190">
    <property type="entry name" value="Tryp_SPc"/>
    <property type="match status" value="1"/>
</dbReference>
<feature type="chain" id="PRO_5044254273" description="limulus clotting factor C" evidence="12">
    <location>
        <begin position="16"/>
        <end position="538"/>
    </location>
</feature>
<evidence type="ECO:0000256" key="1">
    <source>
        <dbReference type="ARBA" id="ARBA00022659"/>
    </source>
</evidence>